<dbReference type="RefSeq" id="XP_053592508.1">
    <property type="nucleotide sequence ID" value="XM_053723863.1"/>
</dbReference>
<reference evidence="1 2" key="1">
    <citation type="submission" date="2019-12" db="EMBL/GenBank/DDBJ databases">
        <title>Chromosome-level assembly of the Caenorhabditis remanei genome.</title>
        <authorList>
            <person name="Teterina A.A."/>
            <person name="Willis J.H."/>
            <person name="Phillips P.C."/>
        </authorList>
    </citation>
    <scope>NUCLEOTIDE SEQUENCE [LARGE SCALE GENOMIC DNA]</scope>
    <source>
        <strain evidence="1 2">PX506</strain>
        <tissue evidence="1">Whole organism</tissue>
    </source>
</reference>
<evidence type="ECO:0008006" key="3">
    <source>
        <dbReference type="Google" id="ProtNLM"/>
    </source>
</evidence>
<gene>
    <name evidence="1" type="ORF">GCK72_003181</name>
</gene>
<dbReference type="Proteomes" id="UP000483820">
    <property type="component" value="Chromosome I"/>
</dbReference>
<evidence type="ECO:0000313" key="2">
    <source>
        <dbReference type="Proteomes" id="UP000483820"/>
    </source>
</evidence>
<dbReference type="EMBL" id="WUAV01000001">
    <property type="protein sequence ID" value="KAF1771355.1"/>
    <property type="molecule type" value="Genomic_DNA"/>
</dbReference>
<organism evidence="1 2">
    <name type="scientific">Caenorhabditis remanei</name>
    <name type="common">Caenorhabditis vulgaris</name>
    <dbReference type="NCBI Taxonomy" id="31234"/>
    <lineage>
        <taxon>Eukaryota</taxon>
        <taxon>Metazoa</taxon>
        <taxon>Ecdysozoa</taxon>
        <taxon>Nematoda</taxon>
        <taxon>Chromadorea</taxon>
        <taxon>Rhabditida</taxon>
        <taxon>Rhabditina</taxon>
        <taxon>Rhabditomorpha</taxon>
        <taxon>Rhabditoidea</taxon>
        <taxon>Rhabditidae</taxon>
        <taxon>Peloderinae</taxon>
        <taxon>Caenorhabditis</taxon>
    </lineage>
</organism>
<comment type="caution">
    <text evidence="1">The sequence shown here is derived from an EMBL/GenBank/DDBJ whole genome shotgun (WGS) entry which is preliminary data.</text>
</comment>
<dbReference type="CTD" id="78773542"/>
<dbReference type="AlphaFoldDB" id="A0A6A5HUQ9"/>
<dbReference type="KEGG" id="crq:GCK72_003181"/>
<evidence type="ECO:0000313" key="1">
    <source>
        <dbReference type="EMBL" id="KAF1771355.1"/>
    </source>
</evidence>
<sequence length="130" mass="15139">MPKNRKRNGELVDGWFMRKKKNIPSLNESIFYCIERSTKYQCPAAYGVSNTTRAVRLIRPHINHEKDKLANNVNLGRQHLKENANSGTVREVIDDMRFTFGTDTSMMMGDYNAKRRLVHYEKSQSNSEKN</sequence>
<proteinExistence type="predicted"/>
<protein>
    <recommendedName>
        <fullName evidence="3">FLYWCH-type domain-containing protein</fullName>
    </recommendedName>
</protein>
<accession>A0A6A5HUQ9</accession>
<dbReference type="GeneID" id="78773542"/>
<name>A0A6A5HUQ9_CAERE</name>